<evidence type="ECO:0000313" key="3">
    <source>
        <dbReference type="EMBL" id="CRY69363.1"/>
    </source>
</evidence>
<organism evidence="2 5">
    <name type="scientific">Yersinia pekkanenii</name>
    <dbReference type="NCBI Taxonomy" id="1288385"/>
    <lineage>
        <taxon>Bacteria</taxon>
        <taxon>Pseudomonadati</taxon>
        <taxon>Pseudomonadota</taxon>
        <taxon>Gammaproteobacteria</taxon>
        <taxon>Enterobacterales</taxon>
        <taxon>Yersiniaceae</taxon>
        <taxon>Yersinia</taxon>
    </lineage>
</organism>
<proteinExistence type="predicted"/>
<reference evidence="5" key="1">
    <citation type="submission" date="2015-03" db="EMBL/GenBank/DDBJ databases">
        <authorList>
            <consortium name="Pathogen Informatics"/>
        </authorList>
    </citation>
    <scope>NUCLEOTIDE SEQUENCE [LARGE SCALE GENOMIC DNA]</scope>
    <source>
        <strain evidence="5">A125KOH2</strain>
    </source>
</reference>
<dbReference type="STRING" id="1288385.ERS137968_04515"/>
<dbReference type="RefSeq" id="WP_049612965.1">
    <property type="nucleotide sequence ID" value="NZ_CAWMMU010000045.1"/>
</dbReference>
<accession>A0A0T9PRN3</accession>
<evidence type="ECO:0000259" key="1">
    <source>
        <dbReference type="Pfam" id="PF22479"/>
    </source>
</evidence>
<dbReference type="Proteomes" id="UP000045840">
    <property type="component" value="Unassembled WGS sequence"/>
</dbReference>
<dbReference type="Pfam" id="PF22479">
    <property type="entry name" value="Pam3_gp18"/>
    <property type="match status" value="1"/>
</dbReference>
<dbReference type="EMBL" id="CWJL01000045">
    <property type="protein sequence ID" value="CRY69363.1"/>
    <property type="molecule type" value="Genomic_DNA"/>
</dbReference>
<reference evidence="2" key="2">
    <citation type="submission" date="2015-03" db="EMBL/GenBank/DDBJ databases">
        <authorList>
            <person name="Murphy D."/>
        </authorList>
    </citation>
    <scope>NUCLEOTIDE SEQUENCE [LARGE SCALE GENOMIC DNA]</scope>
    <source>
        <strain evidence="2">A125KOH2</strain>
    </source>
</reference>
<sequence>MKIIPLTNGLAYQKLTVTVGDFNLWFYLRWLTRYGYFTVDIHDANGTPIALGRALHVGIDLLSGINTNIGKISLDGESATIANLGVNNKLKWYPQ</sequence>
<dbReference type="Proteomes" id="UP000044625">
    <property type="component" value="Unassembled WGS sequence"/>
</dbReference>
<evidence type="ECO:0000313" key="2">
    <source>
        <dbReference type="EMBL" id="CNH77782.1"/>
    </source>
</evidence>
<evidence type="ECO:0000313" key="4">
    <source>
        <dbReference type="Proteomes" id="UP000044625"/>
    </source>
</evidence>
<reference evidence="3 4" key="3">
    <citation type="submission" date="2015-03" db="EMBL/GenBank/DDBJ databases">
        <authorList>
            <consortium name="Pathogen Informatics"/>
            <person name="Murphy D."/>
        </authorList>
    </citation>
    <scope>NUCLEOTIDE SEQUENCE [LARGE SCALE GENOMIC DNA]</scope>
    <source>
        <strain evidence="3">Type strain: CIP110230</strain>
        <strain evidence="4">type strain: CIP110230</strain>
    </source>
</reference>
<dbReference type="EMBL" id="CQAZ01000016">
    <property type="protein sequence ID" value="CNH77782.1"/>
    <property type="molecule type" value="Genomic_DNA"/>
</dbReference>
<evidence type="ECO:0000313" key="5">
    <source>
        <dbReference type="Proteomes" id="UP000045840"/>
    </source>
</evidence>
<dbReference type="InterPro" id="IPR054252">
    <property type="entry name" value="Pam3_gp18"/>
</dbReference>
<name>A0A0T9PRN3_9GAMM</name>
<feature type="domain" description="Cyanophage baseplate Pam3 plug gp18" evidence="1">
    <location>
        <begin position="1"/>
        <end position="92"/>
    </location>
</feature>
<dbReference type="OrthoDB" id="6469703at2"/>
<dbReference type="AlphaFoldDB" id="A0A0T9PRN3"/>
<protein>
    <recommendedName>
        <fullName evidence="1">Cyanophage baseplate Pam3 plug gp18 domain-containing protein</fullName>
    </recommendedName>
</protein>
<gene>
    <name evidence="2" type="ORF">ERS008529_02104</name>
    <name evidence="3" type="ORF">ERS137968_04515</name>
</gene>
<keyword evidence="4" id="KW-1185">Reference proteome</keyword>